<organism evidence="3 4">
    <name type="scientific">Acetobacter musti</name>
    <dbReference type="NCBI Taxonomy" id="864732"/>
    <lineage>
        <taxon>Bacteria</taxon>
        <taxon>Pseudomonadati</taxon>
        <taxon>Pseudomonadota</taxon>
        <taxon>Alphaproteobacteria</taxon>
        <taxon>Acetobacterales</taxon>
        <taxon>Acetobacteraceae</taxon>
        <taxon>Acetobacter</taxon>
    </lineage>
</organism>
<reference evidence="3 4" key="1">
    <citation type="journal article" date="2020" name="Int. J. Syst. Evol. Microbiol.">
        <title>Novel acetic acid bacteria from cider fermentations: Acetobacter conturbans sp. nov. and Acetobacter fallax sp. nov.</title>
        <authorList>
            <person name="Sombolestani A.S."/>
            <person name="Cleenwerck I."/>
            <person name="Cnockaert M."/>
            <person name="Borremans W."/>
            <person name="Wieme A.D."/>
            <person name="De Vuyst L."/>
            <person name="Vandamme P."/>
        </authorList>
    </citation>
    <scope>NUCLEOTIDE SEQUENCE [LARGE SCALE GENOMIC DNA]</scope>
    <source>
        <strain evidence="3 4">LMG 30640</strain>
    </source>
</reference>
<feature type="chain" id="PRO_5044959142" evidence="2">
    <location>
        <begin position="26"/>
        <end position="446"/>
    </location>
</feature>
<evidence type="ECO:0000256" key="1">
    <source>
        <dbReference type="ARBA" id="ARBA00008769"/>
    </source>
</evidence>
<dbReference type="Proteomes" id="UP000635278">
    <property type="component" value="Unassembled WGS sequence"/>
</dbReference>
<evidence type="ECO:0000256" key="2">
    <source>
        <dbReference type="RuleBase" id="RU363072"/>
    </source>
</evidence>
<dbReference type="EMBL" id="WOTB01000003">
    <property type="protein sequence ID" value="NHN83720.1"/>
    <property type="molecule type" value="Genomic_DNA"/>
</dbReference>
<keyword evidence="2" id="KW-0732">Signal</keyword>
<dbReference type="PANTHER" id="PTHR37944:SF1">
    <property type="entry name" value="PORIN B"/>
    <property type="match status" value="1"/>
</dbReference>
<dbReference type="PANTHER" id="PTHR37944">
    <property type="entry name" value="PORIN B"/>
    <property type="match status" value="1"/>
</dbReference>
<accession>A0ABX0JPC0</accession>
<dbReference type="InterPro" id="IPR007049">
    <property type="entry name" value="Carb-sel_porin_OprB"/>
</dbReference>
<name>A0ABX0JPC0_9PROT</name>
<feature type="signal peptide" evidence="2">
    <location>
        <begin position="1"/>
        <end position="25"/>
    </location>
</feature>
<dbReference type="InterPro" id="IPR052932">
    <property type="entry name" value="OprB_Porin"/>
</dbReference>
<evidence type="ECO:0000313" key="3">
    <source>
        <dbReference type="EMBL" id="NHN83720.1"/>
    </source>
</evidence>
<dbReference type="Gene3D" id="2.40.160.180">
    <property type="entry name" value="Carbohydrate-selective porin OprB"/>
    <property type="match status" value="1"/>
</dbReference>
<comment type="similarity">
    <text evidence="1 2">Belongs to the OprB family.</text>
</comment>
<gene>
    <name evidence="3" type="ORF">GOB93_03570</name>
</gene>
<comment type="caution">
    <text evidence="3">The sequence shown here is derived from an EMBL/GenBank/DDBJ whole genome shotgun (WGS) entry which is preliminary data.</text>
</comment>
<keyword evidence="4" id="KW-1185">Reference proteome</keyword>
<dbReference type="InterPro" id="IPR038673">
    <property type="entry name" value="OprB_sf"/>
</dbReference>
<dbReference type="Pfam" id="PF04966">
    <property type="entry name" value="OprB"/>
    <property type="match status" value="1"/>
</dbReference>
<proteinExistence type="inferred from homology"/>
<protein>
    <submittedName>
        <fullName evidence="3">Carbohydrate porin</fullName>
    </submittedName>
</protein>
<sequence length="446" mass="49043">MGRWSVLRSVLCLHRFLFRSGAAFALSGTVFAGLAQAEDRFSIDDPFGWNELKQKWAKAGVGVSVSDAEEVWGIPRGGARPSEHYIGATTVDLTLDPARLAGMSTADGAWGTFEISAMDIRGKPFSNYPLYAFNQTSTSEADPNLRLYELAYNWHSRDNRFSLRIGKLDLSSDFMVSDTAQNFLNGSFGWPMLPSNNLYDQGPASPVASPAVRINIAFAKKWLLRLAVSDDNATGARRFTNPTDPWNQNQDPSGTKFWFGTGTFVIGELDRDVSFFGHEGTWKAGFFADTGPFPLQADPSVNRRGNWAVYMTLDHTLVKNTGEGTLKGFVRWDYTGLSDRNQIAASLDAGIVLVDPFHRKGDSLGLGFGYAAPGRYVTAQRPDGSSKSLVNEYHIELTYTWQALSWLSVQPDMQGLINPSGGVYDTISGRKVQDALIFGLHLGMSL</sequence>
<evidence type="ECO:0000313" key="4">
    <source>
        <dbReference type="Proteomes" id="UP000635278"/>
    </source>
</evidence>